<organism evidence="1">
    <name type="scientific">Serratia marcescens</name>
    <dbReference type="NCBI Taxonomy" id="615"/>
    <lineage>
        <taxon>Bacteria</taxon>
        <taxon>Pseudomonadati</taxon>
        <taxon>Pseudomonadota</taxon>
        <taxon>Gammaproteobacteria</taxon>
        <taxon>Enterobacterales</taxon>
        <taxon>Yersiniaceae</taxon>
        <taxon>Serratia</taxon>
    </lineage>
</organism>
<proteinExistence type="predicted"/>
<dbReference type="EMBL" id="LT575490">
    <property type="protein sequence ID" value="SAY45414.1"/>
    <property type="molecule type" value="Genomic_DNA"/>
</dbReference>
<name>A0A1C3HK45_SERMA</name>
<accession>A0A1C3HK45</accession>
<reference evidence="1" key="1">
    <citation type="submission" date="2016-05" db="EMBL/GenBank/DDBJ databases">
        <authorList>
            <person name="Cock P.J.A."/>
            <person name="Cock P.J.A."/>
        </authorList>
    </citation>
    <scope>NUCLEOTIDE SEQUENCE</scope>
    <source>
        <strain evidence="1">PWN146_assembly</strain>
    </source>
</reference>
<evidence type="ECO:0008006" key="2">
    <source>
        <dbReference type="Google" id="ProtNLM"/>
    </source>
</evidence>
<dbReference type="InterPro" id="IPR019684">
    <property type="entry name" value="HofP"/>
</dbReference>
<protein>
    <recommendedName>
        <fullName evidence="2">DUF2531 family protein</fullName>
    </recommendedName>
</protein>
<sequence>MSKRPGRGWWWLLWPWALCAEPRDPFAPPPLPACAQTAASPAGWRLKGVIGQPTLRYGWVVTPAGQWLRLRPQQRVLAERWQVTQVQARSLTLTALVAESDCPASQGDISLIMDNKDGKP</sequence>
<dbReference type="Pfam" id="PF10748">
    <property type="entry name" value="HofP"/>
    <property type="match status" value="1"/>
</dbReference>
<dbReference type="AlphaFoldDB" id="A0A1C3HK45"/>
<gene>
    <name evidence="1" type="ORF">PWN146_04143</name>
</gene>
<evidence type="ECO:0000313" key="1">
    <source>
        <dbReference type="EMBL" id="SAY45414.1"/>
    </source>
</evidence>